<keyword evidence="5" id="KW-1185">Reference proteome</keyword>
<feature type="domain" description="DNA2/NAM7 helicase helicase" evidence="2">
    <location>
        <begin position="138"/>
        <end position="206"/>
    </location>
</feature>
<feature type="compositionally biased region" description="Polar residues" evidence="1">
    <location>
        <begin position="574"/>
        <end position="595"/>
    </location>
</feature>
<name>A0A8K0KF43_LADFU</name>
<dbReference type="InterPro" id="IPR045055">
    <property type="entry name" value="DNA2/NAM7-like"/>
</dbReference>
<gene>
    <name evidence="4" type="ORF">J437_LFUL010961</name>
</gene>
<dbReference type="AlphaFoldDB" id="A0A8K0KF43"/>
<dbReference type="GO" id="GO:0035194">
    <property type="term" value="P:regulatory ncRNA-mediated post-transcriptional gene silencing"/>
    <property type="evidence" value="ECO:0007669"/>
    <property type="project" value="TreeGrafter"/>
</dbReference>
<feature type="region of interest" description="Disordered" evidence="1">
    <location>
        <begin position="504"/>
        <end position="595"/>
    </location>
</feature>
<organism evidence="4 5">
    <name type="scientific">Ladona fulva</name>
    <name type="common">Scarce chaser dragonfly</name>
    <name type="synonym">Libellula fulva</name>
    <dbReference type="NCBI Taxonomy" id="123851"/>
    <lineage>
        <taxon>Eukaryota</taxon>
        <taxon>Metazoa</taxon>
        <taxon>Ecdysozoa</taxon>
        <taxon>Arthropoda</taxon>
        <taxon>Hexapoda</taxon>
        <taxon>Insecta</taxon>
        <taxon>Pterygota</taxon>
        <taxon>Palaeoptera</taxon>
        <taxon>Odonata</taxon>
        <taxon>Epiprocta</taxon>
        <taxon>Anisoptera</taxon>
        <taxon>Libelluloidea</taxon>
        <taxon>Libellulidae</taxon>
        <taxon>Ladona</taxon>
    </lineage>
</organism>
<dbReference type="Gene3D" id="3.40.50.300">
    <property type="entry name" value="P-loop containing nucleotide triphosphate hydrolases"/>
    <property type="match status" value="2"/>
</dbReference>
<dbReference type="Proteomes" id="UP000792457">
    <property type="component" value="Unassembled WGS sequence"/>
</dbReference>
<evidence type="ECO:0000259" key="2">
    <source>
        <dbReference type="Pfam" id="PF13086"/>
    </source>
</evidence>
<dbReference type="OrthoDB" id="5988104at2759"/>
<evidence type="ECO:0008006" key="6">
    <source>
        <dbReference type="Google" id="ProtNLM"/>
    </source>
</evidence>
<sequence length="722" mass="81659">MEGPFGTGKTYTLAQAIKQLLLQPETRVLVCTHSNRQVSHIFRINNFIDSILVGSLQNMCITAHGIFYNLNHSAADLYIKDYLHPYVESGHKEARPLRIYYHKRWVATVHQVVQQYCLIESSGGVRTFRVPTLEDVVKHRVIVVTLSISMYLASLGLPKGHFTHILLDEAAQAMECEAIMPLALATDSTRVVLAGDHMQLSPELFSSFAKERNLHVSLLERLYDHYPPTFPCKILLCENYRAHEAIIQFTSELFYEQKLISSGKQPRHDRYYPLTFFTTSGEDVQDTNSTAFYNNSEVYEVVERVSELRRRWPTTWGHLDEHSIGIMTPYADQVFRIRSELRKRRLGGISVERVLNVQGKQFRAIFLSTVRTRRTCLASAADNASNSTGQTNTVAPEGVDFGFLSNSKLLNTAITRAQSLVAVVGDPVALCSVGKCRKVWERFLEICHANNSLFGTTWALLRSQLDGVETRRTYVLNPLAPEFIPRHQQIQQQMQLQQQLQRQALQQRIGAGHQHQHQQQQQQHHHQQNFPPYIFPHHPPNQPHHFPSGNKQHHGSGNHPHQPSFQPHIRGQIVNHSDSTPSAGRHSNQGISTPTPAVIPPVMNSGILVDVPPPINNSTPSVASNPGNFPNSGMNRYFVGGSSVIPPSAEGFPSGIANPAAGPRFSRDRPAPIVQQYQFRDHHSPPRMHLWDMVMLLYLLGLHLMWKHLQSLIDQLGEWLET</sequence>
<reference evidence="4" key="2">
    <citation type="submission" date="2017-10" db="EMBL/GenBank/DDBJ databases">
        <title>Ladona fulva Genome sequencing and assembly.</title>
        <authorList>
            <person name="Murali S."/>
            <person name="Richards S."/>
            <person name="Bandaranaike D."/>
            <person name="Bellair M."/>
            <person name="Blankenburg K."/>
            <person name="Chao H."/>
            <person name="Dinh H."/>
            <person name="Doddapaneni H."/>
            <person name="Dugan-Rocha S."/>
            <person name="Elkadiri S."/>
            <person name="Gnanaolivu R."/>
            <person name="Hernandez B."/>
            <person name="Skinner E."/>
            <person name="Javaid M."/>
            <person name="Lee S."/>
            <person name="Li M."/>
            <person name="Ming W."/>
            <person name="Munidasa M."/>
            <person name="Muniz J."/>
            <person name="Nguyen L."/>
            <person name="Hughes D."/>
            <person name="Osuji N."/>
            <person name="Pu L.-L."/>
            <person name="Puazo M."/>
            <person name="Qu C."/>
            <person name="Quiroz J."/>
            <person name="Raj R."/>
            <person name="Weissenberger G."/>
            <person name="Xin Y."/>
            <person name="Zou X."/>
            <person name="Han Y."/>
            <person name="Worley K."/>
            <person name="Muzny D."/>
            <person name="Gibbs R."/>
        </authorList>
    </citation>
    <scope>NUCLEOTIDE SEQUENCE</scope>
    <source>
        <strain evidence="4">Sampled in the wild</strain>
    </source>
</reference>
<dbReference type="InterPro" id="IPR041679">
    <property type="entry name" value="DNA2/NAM7-like_C"/>
</dbReference>
<feature type="compositionally biased region" description="Pro residues" evidence="1">
    <location>
        <begin position="533"/>
        <end position="542"/>
    </location>
</feature>
<dbReference type="CDD" id="cd18808">
    <property type="entry name" value="SF1_C_Upf1"/>
    <property type="match status" value="1"/>
</dbReference>
<dbReference type="InterPro" id="IPR027417">
    <property type="entry name" value="P-loop_NTPase"/>
</dbReference>
<evidence type="ECO:0000313" key="4">
    <source>
        <dbReference type="EMBL" id="KAG8234114.1"/>
    </source>
</evidence>
<evidence type="ECO:0000313" key="5">
    <source>
        <dbReference type="Proteomes" id="UP000792457"/>
    </source>
</evidence>
<reference evidence="4" key="1">
    <citation type="submission" date="2013-04" db="EMBL/GenBank/DDBJ databases">
        <authorList>
            <person name="Qu J."/>
            <person name="Murali S.C."/>
            <person name="Bandaranaike D."/>
            <person name="Bellair M."/>
            <person name="Blankenburg K."/>
            <person name="Chao H."/>
            <person name="Dinh H."/>
            <person name="Doddapaneni H."/>
            <person name="Downs B."/>
            <person name="Dugan-Rocha S."/>
            <person name="Elkadiri S."/>
            <person name="Gnanaolivu R.D."/>
            <person name="Hernandez B."/>
            <person name="Javaid M."/>
            <person name="Jayaseelan J.C."/>
            <person name="Lee S."/>
            <person name="Li M."/>
            <person name="Ming W."/>
            <person name="Munidasa M."/>
            <person name="Muniz J."/>
            <person name="Nguyen L."/>
            <person name="Ongeri F."/>
            <person name="Osuji N."/>
            <person name="Pu L.-L."/>
            <person name="Puazo M."/>
            <person name="Qu C."/>
            <person name="Quiroz J."/>
            <person name="Raj R."/>
            <person name="Weissenberger G."/>
            <person name="Xin Y."/>
            <person name="Zou X."/>
            <person name="Han Y."/>
            <person name="Richards S."/>
            <person name="Worley K."/>
            <person name="Muzny D."/>
            <person name="Gibbs R."/>
        </authorList>
    </citation>
    <scope>NUCLEOTIDE SEQUENCE</scope>
    <source>
        <strain evidence="4">Sampled in the wild</strain>
    </source>
</reference>
<evidence type="ECO:0000259" key="3">
    <source>
        <dbReference type="Pfam" id="PF13087"/>
    </source>
</evidence>
<proteinExistence type="predicted"/>
<dbReference type="PANTHER" id="PTHR10887">
    <property type="entry name" value="DNA2/NAM7 HELICASE FAMILY"/>
    <property type="match status" value="1"/>
</dbReference>
<protein>
    <recommendedName>
        <fullName evidence="6">Helicase with zinc finger domain</fullName>
    </recommendedName>
</protein>
<accession>A0A8K0KF43</accession>
<dbReference type="EMBL" id="KZ308780">
    <property type="protein sequence ID" value="KAG8234114.1"/>
    <property type="molecule type" value="Genomic_DNA"/>
</dbReference>
<feature type="domain" description="DNA2/NAM7 helicase-like C-terminal" evidence="3">
    <location>
        <begin position="215"/>
        <end position="426"/>
    </location>
</feature>
<dbReference type="PANTHER" id="PTHR10887:SF365">
    <property type="entry name" value="HELICASE WITH ZINC FINGER DOMAIN-RELATED"/>
    <property type="match status" value="1"/>
</dbReference>
<evidence type="ECO:0000256" key="1">
    <source>
        <dbReference type="SAM" id="MobiDB-lite"/>
    </source>
</evidence>
<dbReference type="Pfam" id="PF13087">
    <property type="entry name" value="AAA_12"/>
    <property type="match status" value="1"/>
</dbReference>
<dbReference type="GO" id="GO:0043186">
    <property type="term" value="C:P granule"/>
    <property type="evidence" value="ECO:0007669"/>
    <property type="project" value="TreeGrafter"/>
</dbReference>
<dbReference type="FunFam" id="3.40.50.300:FF:000419">
    <property type="entry name" value="Probable helicase with zinc finger domain"/>
    <property type="match status" value="1"/>
</dbReference>
<dbReference type="GO" id="GO:0005829">
    <property type="term" value="C:cytosol"/>
    <property type="evidence" value="ECO:0007669"/>
    <property type="project" value="TreeGrafter"/>
</dbReference>
<dbReference type="InterPro" id="IPR047187">
    <property type="entry name" value="SF1_C_Upf1"/>
</dbReference>
<dbReference type="InterPro" id="IPR041677">
    <property type="entry name" value="DNA2/NAM7_AAA_11"/>
</dbReference>
<dbReference type="Pfam" id="PF13086">
    <property type="entry name" value="AAA_11"/>
    <property type="match status" value="2"/>
</dbReference>
<comment type="caution">
    <text evidence="4">The sequence shown here is derived from an EMBL/GenBank/DDBJ whole genome shotgun (WGS) entry which is preliminary data.</text>
</comment>
<dbReference type="SUPFAM" id="SSF52540">
    <property type="entry name" value="P-loop containing nucleoside triphosphate hydrolases"/>
    <property type="match status" value="1"/>
</dbReference>
<feature type="domain" description="DNA2/NAM7 helicase helicase" evidence="2">
    <location>
        <begin position="2"/>
        <end position="42"/>
    </location>
</feature>
<dbReference type="GO" id="GO:0004386">
    <property type="term" value="F:helicase activity"/>
    <property type="evidence" value="ECO:0007669"/>
    <property type="project" value="InterPro"/>
</dbReference>